<dbReference type="EC" id="5.1.3.15" evidence="4"/>
<name>A0A0M2V8C0_9GAMM</name>
<feature type="active site" evidence="5">
    <location>
        <position position="168"/>
    </location>
</feature>
<dbReference type="EMBL" id="LAHO01000003">
    <property type="protein sequence ID" value="KKO46654.1"/>
    <property type="molecule type" value="Genomic_DNA"/>
</dbReference>
<comment type="catalytic activity">
    <reaction evidence="1">
        <text>alpha-D-glucose 6-phosphate = beta-D-glucose 6-phosphate</text>
        <dbReference type="Rhea" id="RHEA:16249"/>
        <dbReference type="ChEBI" id="CHEBI:58225"/>
        <dbReference type="ChEBI" id="CHEBI:58247"/>
        <dbReference type="EC" id="5.1.3.15"/>
    </reaction>
</comment>
<evidence type="ECO:0000256" key="1">
    <source>
        <dbReference type="ARBA" id="ARBA00001096"/>
    </source>
</evidence>
<dbReference type="RefSeq" id="WP_046556543.1">
    <property type="nucleotide sequence ID" value="NZ_LAHO01000003.1"/>
</dbReference>
<dbReference type="Pfam" id="PF01263">
    <property type="entry name" value="Aldose_epim"/>
    <property type="match status" value="1"/>
</dbReference>
<evidence type="ECO:0000256" key="5">
    <source>
        <dbReference type="PIRSR" id="PIRSR016020-1"/>
    </source>
</evidence>
<proteinExistence type="inferred from homology"/>
<dbReference type="InterPro" id="IPR008183">
    <property type="entry name" value="Aldose_1/G6P_1-epimerase"/>
</dbReference>
<dbReference type="PANTHER" id="PTHR11122">
    <property type="entry name" value="APOSPORY-ASSOCIATED PROTEIN C-RELATED"/>
    <property type="match status" value="1"/>
</dbReference>
<reference evidence="6 7" key="1">
    <citation type="submission" date="2015-03" db="EMBL/GenBank/DDBJ databases">
        <title>Draft genome sequences of two protease-producing strains of Arsukibacterium isolated from two cold and alkaline environments.</title>
        <authorList>
            <person name="Lylloff J.E."/>
            <person name="Skov L.B."/>
            <person name="Jepsen M."/>
            <person name="Hallin P.F."/>
            <person name="Sorensen S.J."/>
            <person name="Stougaard P."/>
            <person name="Glaring M.A."/>
        </authorList>
    </citation>
    <scope>NUCLEOTIDE SEQUENCE [LARGE SCALE GENOMIC DNA]</scope>
    <source>
        <strain evidence="6 7">GCM72</strain>
    </source>
</reference>
<protein>
    <recommendedName>
        <fullName evidence="4">Putative glucose-6-phosphate 1-epimerase</fullName>
        <ecNumber evidence="4">5.1.3.15</ecNumber>
    </recommendedName>
</protein>
<dbReference type="InterPro" id="IPR025532">
    <property type="entry name" value="G6P_1-epimerase"/>
</dbReference>
<evidence type="ECO:0000256" key="2">
    <source>
        <dbReference type="ARBA" id="ARBA00005866"/>
    </source>
</evidence>
<evidence type="ECO:0000256" key="4">
    <source>
        <dbReference type="PIRNR" id="PIRNR016020"/>
    </source>
</evidence>
<keyword evidence="7" id="KW-1185">Reference proteome</keyword>
<dbReference type="GO" id="GO:0005975">
    <property type="term" value="P:carbohydrate metabolic process"/>
    <property type="evidence" value="ECO:0007669"/>
    <property type="project" value="InterPro"/>
</dbReference>
<feature type="active site" evidence="5">
    <location>
        <position position="268"/>
    </location>
</feature>
<dbReference type="CDD" id="cd09020">
    <property type="entry name" value="D-hex-6-P-epi_like"/>
    <property type="match status" value="1"/>
</dbReference>
<accession>A0A0M2V8C0</accession>
<comment type="similarity">
    <text evidence="2 4">Belongs to the glucose-6-phosphate 1-epimerase family.</text>
</comment>
<dbReference type="AlphaFoldDB" id="A0A0M2V8C0"/>
<dbReference type="SUPFAM" id="SSF74650">
    <property type="entry name" value="Galactose mutarotase-like"/>
    <property type="match status" value="1"/>
</dbReference>
<comment type="caution">
    <text evidence="6">The sequence shown here is derived from an EMBL/GenBank/DDBJ whole genome shotgun (WGS) entry which is preliminary data.</text>
</comment>
<dbReference type="OrthoDB" id="9790727at2"/>
<evidence type="ECO:0000256" key="3">
    <source>
        <dbReference type="ARBA" id="ARBA00023235"/>
    </source>
</evidence>
<sequence length="289" mass="31820">MQTEITTQTGFAQLSDLPCLKLQFAEASAVVSLYGGQVLSYQPVPGQELLWVSSKAQWHNATAIRGGVPVCWPWFGPANSTINPEQRSLPNHGLVRNRLWQLQHSSATSEATSVTLFITIDDIPATLWPSATAEQQAVSLTLTLTLSASGIDIQLDCDTPLYQQAALHSYLRVGSITDSAVSGLSPHYFDKVSNTEQSTASGDTRFAAETDRIYFHTGGQLQLTDNKRQITIGQQGQDASIIWNPWQQKSRDLPDMADHGFTEFVCVESASLDVTTWRKLHLMQSLQLN</sequence>
<dbReference type="GO" id="GO:0047938">
    <property type="term" value="F:glucose-6-phosphate 1-epimerase activity"/>
    <property type="evidence" value="ECO:0007669"/>
    <property type="project" value="UniProtKB-UniRule"/>
</dbReference>
<dbReference type="STRING" id="336831.WG68_05050"/>
<gene>
    <name evidence="6" type="ORF">WG68_05050</name>
</gene>
<keyword evidence="3 4" id="KW-0413">Isomerase</keyword>
<dbReference type="Gene3D" id="2.70.98.10">
    <property type="match status" value="1"/>
</dbReference>
<organism evidence="6 7">
    <name type="scientific">Arsukibacterium ikkense</name>
    <dbReference type="NCBI Taxonomy" id="336831"/>
    <lineage>
        <taxon>Bacteria</taxon>
        <taxon>Pseudomonadati</taxon>
        <taxon>Pseudomonadota</taxon>
        <taxon>Gammaproteobacteria</taxon>
        <taxon>Chromatiales</taxon>
        <taxon>Chromatiaceae</taxon>
        <taxon>Arsukibacterium</taxon>
    </lineage>
</organism>
<dbReference type="GO" id="GO:0030246">
    <property type="term" value="F:carbohydrate binding"/>
    <property type="evidence" value="ECO:0007669"/>
    <property type="project" value="UniProtKB-UniRule"/>
</dbReference>
<dbReference type="PIRSF" id="PIRSF016020">
    <property type="entry name" value="PHexose_mutarotase"/>
    <property type="match status" value="1"/>
</dbReference>
<dbReference type="InterPro" id="IPR014718">
    <property type="entry name" value="GH-type_carb-bd"/>
</dbReference>
<evidence type="ECO:0000313" key="7">
    <source>
        <dbReference type="Proteomes" id="UP000034228"/>
    </source>
</evidence>
<dbReference type="PATRIC" id="fig|336831.14.peg.3322"/>
<evidence type="ECO:0000313" key="6">
    <source>
        <dbReference type="EMBL" id="KKO46654.1"/>
    </source>
</evidence>
<dbReference type="Proteomes" id="UP000034228">
    <property type="component" value="Unassembled WGS sequence"/>
</dbReference>
<dbReference type="PANTHER" id="PTHR11122:SF13">
    <property type="entry name" value="GLUCOSE-6-PHOSPHATE 1-EPIMERASE"/>
    <property type="match status" value="1"/>
</dbReference>
<dbReference type="InterPro" id="IPR011013">
    <property type="entry name" value="Gal_mutarotase_sf_dom"/>
</dbReference>